<reference evidence="2" key="1">
    <citation type="submission" date="2025-08" db="UniProtKB">
        <authorList>
            <consortium name="RefSeq"/>
        </authorList>
    </citation>
    <scope>IDENTIFICATION</scope>
    <source>
        <tissue evidence="2">Whole body</tissue>
    </source>
</reference>
<name>A0A8B8GPG2_9HEMI</name>
<protein>
    <submittedName>
        <fullName evidence="2">Uncharacterized protein LOC112693574 isoform X2</fullName>
    </submittedName>
</protein>
<evidence type="ECO:0000313" key="1">
    <source>
        <dbReference type="Proteomes" id="UP000694846"/>
    </source>
</evidence>
<dbReference type="GO" id="GO:1902808">
    <property type="term" value="P:positive regulation of cell cycle G1/S phase transition"/>
    <property type="evidence" value="ECO:0007669"/>
    <property type="project" value="TreeGrafter"/>
</dbReference>
<organism evidence="1 2">
    <name type="scientific">Sipha flava</name>
    <name type="common">yellow sugarcane aphid</name>
    <dbReference type="NCBI Taxonomy" id="143950"/>
    <lineage>
        <taxon>Eukaryota</taxon>
        <taxon>Metazoa</taxon>
        <taxon>Ecdysozoa</taxon>
        <taxon>Arthropoda</taxon>
        <taxon>Hexapoda</taxon>
        <taxon>Insecta</taxon>
        <taxon>Pterygota</taxon>
        <taxon>Neoptera</taxon>
        <taxon>Paraneoptera</taxon>
        <taxon>Hemiptera</taxon>
        <taxon>Sternorrhyncha</taxon>
        <taxon>Aphidomorpha</taxon>
        <taxon>Aphidoidea</taxon>
        <taxon>Aphididae</taxon>
        <taxon>Sipha</taxon>
    </lineage>
</organism>
<dbReference type="InterPro" id="IPR028213">
    <property type="entry name" value="PA1"/>
</dbReference>
<dbReference type="GeneID" id="112693574"/>
<dbReference type="RefSeq" id="XP_025424491.1">
    <property type="nucleotide sequence ID" value="XM_025568706.1"/>
</dbReference>
<proteinExistence type="predicted"/>
<dbReference type="Proteomes" id="UP000694846">
    <property type="component" value="Unplaced"/>
</dbReference>
<dbReference type="GO" id="GO:0044666">
    <property type="term" value="C:MLL3/4 complex"/>
    <property type="evidence" value="ECO:0007669"/>
    <property type="project" value="TreeGrafter"/>
</dbReference>
<dbReference type="PANTHER" id="PTHR28467:SF1">
    <property type="entry name" value="PAXIP1-ASSOCIATED GLUTAMATE-RICH PROTEIN 1"/>
    <property type="match status" value="1"/>
</dbReference>
<dbReference type="GO" id="GO:0030331">
    <property type="term" value="F:nuclear estrogen receptor binding"/>
    <property type="evidence" value="ECO:0007669"/>
    <property type="project" value="TreeGrafter"/>
</dbReference>
<evidence type="ECO:0000313" key="2">
    <source>
        <dbReference type="RefSeq" id="XP_025424491.1"/>
    </source>
</evidence>
<dbReference type="OrthoDB" id="6576285at2759"/>
<dbReference type="AlphaFoldDB" id="A0A8B8GPG2"/>
<accession>A0A8B8GPG2</accession>
<gene>
    <name evidence="2" type="primary">LOC112693574</name>
</gene>
<keyword evidence="1" id="KW-1185">Reference proteome</keyword>
<dbReference type="Pfam" id="PF15364">
    <property type="entry name" value="PAXIP1_C"/>
    <property type="match status" value="1"/>
</dbReference>
<dbReference type="GO" id="GO:0033148">
    <property type="term" value="P:positive regulation of intracellular estrogen receptor signaling pathway"/>
    <property type="evidence" value="ECO:0007669"/>
    <property type="project" value="TreeGrafter"/>
</dbReference>
<sequence>MSENIIKKDIIECSDDENYGFKQNQMNECYPEPSEIFSLYKTLESGNASSLKLEWICPGRRELTPDDSQVSQNSTNDLCDITDSLDQSDFNFQEDISHIDLNRKDGKKELKGSAKKRTTSFNTVLSNMARHQKLDNMSDEKFDSL</sequence>
<dbReference type="PANTHER" id="PTHR28467">
    <property type="entry name" value="PAXIP1-ASSOCIATED GLUTAMATE-RICH PROTEIN 1"/>
    <property type="match status" value="1"/>
</dbReference>